<sequence>MGLPREIIGAPPLAACPCLDNDRSIVSHANVSSGDRCRSDESPEAGPSRQTVRRAVPDRRNSTTLNESRCWARSPPAGGASAGRGARGITVAAGRAARAGRGQTRLMDCFGFQREARFASVSLTNGRALSAATLHGFHPFVLLEKFNASKRIYVSDNSLTF</sequence>
<dbReference type="EMBL" id="BGZK01000531">
    <property type="protein sequence ID" value="GBP48804.1"/>
    <property type="molecule type" value="Genomic_DNA"/>
</dbReference>
<comment type="caution">
    <text evidence="2">The sequence shown here is derived from an EMBL/GenBank/DDBJ whole genome shotgun (WGS) entry which is preliminary data.</text>
</comment>
<proteinExistence type="predicted"/>
<gene>
    <name evidence="2" type="ORF">EVAR_8412_1</name>
</gene>
<dbReference type="Proteomes" id="UP000299102">
    <property type="component" value="Unassembled WGS sequence"/>
</dbReference>
<evidence type="ECO:0000313" key="3">
    <source>
        <dbReference type="Proteomes" id="UP000299102"/>
    </source>
</evidence>
<name>A0A4C1WF53_EUMVA</name>
<accession>A0A4C1WF53</accession>
<organism evidence="2 3">
    <name type="scientific">Eumeta variegata</name>
    <name type="common">Bagworm moth</name>
    <name type="synonym">Eumeta japonica</name>
    <dbReference type="NCBI Taxonomy" id="151549"/>
    <lineage>
        <taxon>Eukaryota</taxon>
        <taxon>Metazoa</taxon>
        <taxon>Ecdysozoa</taxon>
        <taxon>Arthropoda</taxon>
        <taxon>Hexapoda</taxon>
        <taxon>Insecta</taxon>
        <taxon>Pterygota</taxon>
        <taxon>Neoptera</taxon>
        <taxon>Endopterygota</taxon>
        <taxon>Lepidoptera</taxon>
        <taxon>Glossata</taxon>
        <taxon>Ditrysia</taxon>
        <taxon>Tineoidea</taxon>
        <taxon>Psychidae</taxon>
        <taxon>Oiketicinae</taxon>
        <taxon>Eumeta</taxon>
    </lineage>
</organism>
<feature type="region of interest" description="Disordered" evidence="1">
    <location>
        <begin position="30"/>
        <end position="85"/>
    </location>
</feature>
<reference evidence="2 3" key="1">
    <citation type="journal article" date="2019" name="Commun. Biol.">
        <title>The bagworm genome reveals a unique fibroin gene that provides high tensile strength.</title>
        <authorList>
            <person name="Kono N."/>
            <person name="Nakamura H."/>
            <person name="Ohtoshi R."/>
            <person name="Tomita M."/>
            <person name="Numata K."/>
            <person name="Arakawa K."/>
        </authorList>
    </citation>
    <scope>NUCLEOTIDE SEQUENCE [LARGE SCALE GENOMIC DNA]</scope>
</reference>
<keyword evidence="3" id="KW-1185">Reference proteome</keyword>
<evidence type="ECO:0000313" key="2">
    <source>
        <dbReference type="EMBL" id="GBP48804.1"/>
    </source>
</evidence>
<evidence type="ECO:0000256" key="1">
    <source>
        <dbReference type="SAM" id="MobiDB-lite"/>
    </source>
</evidence>
<dbReference type="AlphaFoldDB" id="A0A4C1WF53"/>
<protein>
    <submittedName>
        <fullName evidence="2">Uncharacterized protein</fullName>
    </submittedName>
</protein>